<evidence type="ECO:0000256" key="1">
    <source>
        <dbReference type="SAM" id="SignalP"/>
    </source>
</evidence>
<keyword evidence="3" id="KW-1185">Reference proteome</keyword>
<organism evidence="2 3">
    <name type="scientific">Metabacillus flavus</name>
    <dbReference type="NCBI Taxonomy" id="2823519"/>
    <lineage>
        <taxon>Bacteria</taxon>
        <taxon>Bacillati</taxon>
        <taxon>Bacillota</taxon>
        <taxon>Bacilli</taxon>
        <taxon>Bacillales</taxon>
        <taxon>Bacillaceae</taxon>
        <taxon>Metabacillus</taxon>
    </lineage>
</organism>
<dbReference type="Proteomes" id="UP000682403">
    <property type="component" value="Unassembled WGS sequence"/>
</dbReference>
<reference evidence="2 3" key="1">
    <citation type="submission" date="2021-04" db="EMBL/GenBank/DDBJ databases">
        <title>Metabacillus sp. strain KIGAM252 whole genome sequence.</title>
        <authorList>
            <person name="Seo M.-J."/>
            <person name="Cho E.-S."/>
            <person name="Hwang C.Y."/>
            <person name="Yoon D.J."/>
        </authorList>
    </citation>
    <scope>NUCLEOTIDE SEQUENCE [LARGE SCALE GENOMIC DNA]</scope>
    <source>
        <strain evidence="2 3">KIGAM252</strain>
    </source>
</reference>
<comment type="caution">
    <text evidence="2">The sequence shown here is derived from an EMBL/GenBank/DDBJ whole genome shotgun (WGS) entry which is preliminary data.</text>
</comment>
<feature type="signal peptide" evidence="1">
    <location>
        <begin position="1"/>
        <end position="22"/>
    </location>
</feature>
<keyword evidence="1" id="KW-0732">Signal</keyword>
<dbReference type="EMBL" id="JAGVRK010000001">
    <property type="protein sequence ID" value="MBS2968737.1"/>
    <property type="molecule type" value="Genomic_DNA"/>
</dbReference>
<name>A0ABS5LDG0_9BACI</name>
<feature type="chain" id="PRO_5046071788" evidence="1">
    <location>
        <begin position="23"/>
        <end position="192"/>
    </location>
</feature>
<dbReference type="PROSITE" id="PS51257">
    <property type="entry name" value="PROKAR_LIPOPROTEIN"/>
    <property type="match status" value="1"/>
</dbReference>
<evidence type="ECO:0000313" key="3">
    <source>
        <dbReference type="Proteomes" id="UP000682403"/>
    </source>
</evidence>
<evidence type="ECO:0000313" key="2">
    <source>
        <dbReference type="EMBL" id="MBS2968737.1"/>
    </source>
</evidence>
<sequence>MRRAVFLAFILFFLAGCQNTQSKEVIKKAPKAPESTMAVKDLSTGNEELVRYTASEHSFNSNVNNIDFSIESLYNSNNKKYIYIMKLSNKDPIEIQGKNRPNRYKILRISAGVNEDRSKGQFMISASSPLYRNGSDYKLEGTYQLFSAKQKFAGEQFLVEAILTNDERIGDSEPGVQTFRAYFENEKTILYD</sequence>
<dbReference type="RefSeq" id="WP_211557772.1">
    <property type="nucleotide sequence ID" value="NZ_JAGVRK010000001.1"/>
</dbReference>
<accession>A0ABS5LDG0</accession>
<keyword evidence="2" id="KW-0449">Lipoprotein</keyword>
<gene>
    <name evidence="2" type="ORF">J9317_08205</name>
</gene>
<protein>
    <submittedName>
        <fullName evidence="2">Membrane lipoprotein lipid attachment site-containing protein</fullName>
    </submittedName>
</protein>
<proteinExistence type="predicted"/>